<proteinExistence type="predicted"/>
<organism evidence="1 2">
    <name type="scientific">Trichoderma asperellum (strain ATCC 204424 / CBS 433.97 / NBRC 101777)</name>
    <dbReference type="NCBI Taxonomy" id="1042311"/>
    <lineage>
        <taxon>Eukaryota</taxon>
        <taxon>Fungi</taxon>
        <taxon>Dikarya</taxon>
        <taxon>Ascomycota</taxon>
        <taxon>Pezizomycotina</taxon>
        <taxon>Sordariomycetes</taxon>
        <taxon>Hypocreomycetidae</taxon>
        <taxon>Hypocreales</taxon>
        <taxon>Hypocreaceae</taxon>
        <taxon>Trichoderma</taxon>
    </lineage>
</organism>
<evidence type="ECO:0000313" key="1">
    <source>
        <dbReference type="EMBL" id="PTB40364.1"/>
    </source>
</evidence>
<dbReference type="EMBL" id="KZ679263">
    <property type="protein sequence ID" value="PTB40364.1"/>
    <property type="molecule type" value="Genomic_DNA"/>
</dbReference>
<accession>A0A2T3Z6E1</accession>
<gene>
    <name evidence="1" type="ORF">M441DRAFT_431123</name>
</gene>
<dbReference type="Proteomes" id="UP000240493">
    <property type="component" value="Unassembled WGS sequence"/>
</dbReference>
<keyword evidence="2" id="KW-1185">Reference proteome</keyword>
<dbReference type="AlphaFoldDB" id="A0A2T3Z6E1"/>
<reference evidence="1 2" key="1">
    <citation type="submission" date="2016-07" db="EMBL/GenBank/DDBJ databases">
        <title>Multiple horizontal gene transfer events from other fungi enriched the ability of initially mycotrophic Trichoderma (Ascomycota) to feed on dead plant biomass.</title>
        <authorList>
            <consortium name="DOE Joint Genome Institute"/>
            <person name="Aerts A."/>
            <person name="Atanasova L."/>
            <person name="Chenthamara K."/>
            <person name="Zhang J."/>
            <person name="Grujic M."/>
            <person name="Henrissat B."/>
            <person name="Kuo A."/>
            <person name="Salamov A."/>
            <person name="Lipzen A."/>
            <person name="Labutti K."/>
            <person name="Barry K."/>
            <person name="Miao Y."/>
            <person name="Rahimi M.J."/>
            <person name="Shen Q."/>
            <person name="Grigoriev I.V."/>
            <person name="Kubicek C.P."/>
            <person name="Druzhinina I.S."/>
        </authorList>
    </citation>
    <scope>NUCLEOTIDE SEQUENCE [LARGE SCALE GENOMIC DNA]</scope>
    <source>
        <strain evidence="1 2">CBS 433.97</strain>
    </source>
</reference>
<protein>
    <submittedName>
        <fullName evidence="1">Uncharacterized protein</fullName>
    </submittedName>
</protein>
<sequence length="198" mass="23505">MHTVIINQLGPQRPLLDYIRIWIGHTEDWQDQYEDWDGYSKTQISHPGVLSRFDWKKFNTIRLEIPILPQDEFFKTAIAIAKDAKSREEYKRMFEKKNALLRRELEEMAHVSCMDLMGYRESDVQDSQSDLADEFIDEQTNGIPNNYLGNKTQYFIPDYYDGPMGPEDWLKDNGFLPAPEQRSQYQRKRFVPPYLLNT</sequence>
<dbReference type="OrthoDB" id="4898977at2759"/>
<name>A0A2T3Z6E1_TRIA4</name>
<evidence type="ECO:0000313" key="2">
    <source>
        <dbReference type="Proteomes" id="UP000240493"/>
    </source>
</evidence>